<sequence>MIKETIEKLEKGEISARELVSHYQNQIKKKDPELNAYREVFPDAFEEAEKIDKKIKHGDTPRALEGIPFAIKDNILIKGKMAGASSKILEGYTASYDATVIKKLRDEGAIFLGRTNCDEFAMGSSTENSAYGPTKNPADATRVSGGSSGGSAAAVAADMALAALGSDTGGSIRQPAAFCGVVGLKPTYGAVSRSGLIAMASSLDQIGPITKSVEDAEIIFNVIEGKDELDATSLEAKPPSGGLASKTIGVPKEYFSLAEGGKEGLDESIAKKFNEAITFLKNKGFEIKEVSLPSVQYALAAYYIVMPAEVSANLSRFDGVRYGARAEGKNLFDVYAKTRERGFGEEVRRRIILGTYVLSAGYYDAYYSRAQKVRYMIRKDFENEFRNVDLLLTPTAPHSAFKIGEKTSDPLSMYLEDIYTVPINLAGVPAISVPFGTVPKDGKDPASPAGGLPVGIQLIAPRLEESRLFEVGEILEEANPNFS</sequence>
<dbReference type="EC" id="6.3.5.7" evidence="7"/>
<evidence type="ECO:0000313" key="9">
    <source>
        <dbReference type="EMBL" id="KKT77622.1"/>
    </source>
</evidence>
<proteinExistence type="inferred from homology"/>
<evidence type="ECO:0000313" key="10">
    <source>
        <dbReference type="Proteomes" id="UP000034889"/>
    </source>
</evidence>
<dbReference type="InterPro" id="IPR020556">
    <property type="entry name" value="Amidase_CS"/>
</dbReference>
<organism evidence="9 10">
    <name type="scientific">Candidatus Giovannonibacteria bacterium GW2011_GWC2_44_8</name>
    <dbReference type="NCBI Taxonomy" id="1618657"/>
    <lineage>
        <taxon>Bacteria</taxon>
        <taxon>Candidatus Giovannoniibacteriota</taxon>
    </lineage>
</organism>
<keyword evidence="2 7" id="KW-0436">Ligase</keyword>
<keyword evidence="9" id="KW-0808">Transferase</keyword>
<accession>A0A0G1M9T8</accession>
<keyword evidence="3 7" id="KW-0547">Nucleotide-binding</keyword>
<feature type="domain" description="Amidase" evidence="8">
    <location>
        <begin position="18"/>
        <end position="468"/>
    </location>
</feature>
<evidence type="ECO:0000256" key="6">
    <source>
        <dbReference type="ARBA" id="ARBA00047407"/>
    </source>
</evidence>
<dbReference type="Proteomes" id="UP000034889">
    <property type="component" value="Unassembled WGS sequence"/>
</dbReference>
<keyword evidence="4 7" id="KW-0067">ATP-binding</keyword>
<dbReference type="GO" id="GO:0005524">
    <property type="term" value="F:ATP binding"/>
    <property type="evidence" value="ECO:0007669"/>
    <property type="project" value="UniProtKB-KW"/>
</dbReference>
<dbReference type="PATRIC" id="fig|1618657.3.peg.406"/>
<evidence type="ECO:0000256" key="3">
    <source>
        <dbReference type="ARBA" id="ARBA00022741"/>
    </source>
</evidence>
<dbReference type="PROSITE" id="PS00571">
    <property type="entry name" value="AMIDASES"/>
    <property type="match status" value="1"/>
</dbReference>
<dbReference type="GO" id="GO:0050567">
    <property type="term" value="F:glutaminyl-tRNA synthase (glutamine-hydrolyzing) activity"/>
    <property type="evidence" value="ECO:0007669"/>
    <property type="project" value="UniProtKB-UniRule"/>
</dbReference>
<comment type="caution">
    <text evidence="9">The sequence shown here is derived from an EMBL/GenBank/DDBJ whole genome shotgun (WGS) entry which is preliminary data.</text>
</comment>
<protein>
    <recommendedName>
        <fullName evidence="7">Glutamyl-tRNA(Gln) amidotransferase subunit A</fullName>
        <shortName evidence="7">Glu-ADT subunit A</shortName>
        <ecNumber evidence="7">6.3.5.7</ecNumber>
    </recommendedName>
</protein>
<dbReference type="InterPro" id="IPR000120">
    <property type="entry name" value="Amidase"/>
</dbReference>
<comment type="function">
    <text evidence="7">Allows the formation of correctly charged Gln-tRNA(Gln) through the transamidation of misacylated Glu-tRNA(Gln) in organisms which lack glutaminyl-tRNA synthetase. The reaction takes place in the presence of glutamine and ATP through an activated gamma-phospho-Glu-tRNA(Gln).</text>
</comment>
<name>A0A0G1M9T8_9BACT</name>
<comment type="subunit">
    <text evidence="7">Heterotrimer of A, B and C subunits.</text>
</comment>
<dbReference type="GO" id="GO:0006412">
    <property type="term" value="P:translation"/>
    <property type="evidence" value="ECO:0007669"/>
    <property type="project" value="UniProtKB-UniRule"/>
</dbReference>
<dbReference type="Pfam" id="PF01425">
    <property type="entry name" value="Amidase"/>
    <property type="match status" value="1"/>
</dbReference>
<dbReference type="PANTHER" id="PTHR11895">
    <property type="entry name" value="TRANSAMIDASE"/>
    <property type="match status" value="1"/>
</dbReference>
<dbReference type="NCBIfam" id="TIGR00132">
    <property type="entry name" value="gatA"/>
    <property type="match status" value="1"/>
</dbReference>
<dbReference type="SUPFAM" id="SSF75304">
    <property type="entry name" value="Amidase signature (AS) enzymes"/>
    <property type="match status" value="1"/>
</dbReference>
<dbReference type="Gene3D" id="3.90.1300.10">
    <property type="entry name" value="Amidase signature (AS) domain"/>
    <property type="match status" value="1"/>
</dbReference>
<evidence type="ECO:0000256" key="2">
    <source>
        <dbReference type="ARBA" id="ARBA00022598"/>
    </source>
</evidence>
<evidence type="ECO:0000256" key="4">
    <source>
        <dbReference type="ARBA" id="ARBA00022840"/>
    </source>
</evidence>
<evidence type="ECO:0000259" key="8">
    <source>
        <dbReference type="Pfam" id="PF01425"/>
    </source>
</evidence>
<evidence type="ECO:0000256" key="7">
    <source>
        <dbReference type="HAMAP-Rule" id="MF_00120"/>
    </source>
</evidence>
<dbReference type="HAMAP" id="MF_00120">
    <property type="entry name" value="GatA"/>
    <property type="match status" value="1"/>
</dbReference>
<dbReference type="InterPro" id="IPR023631">
    <property type="entry name" value="Amidase_dom"/>
</dbReference>
<feature type="active site" description="Acyl-ester intermediate" evidence="7">
    <location>
        <position position="171"/>
    </location>
</feature>
<dbReference type="GO" id="GO:0030956">
    <property type="term" value="C:glutamyl-tRNA(Gln) amidotransferase complex"/>
    <property type="evidence" value="ECO:0007669"/>
    <property type="project" value="InterPro"/>
</dbReference>
<feature type="active site" description="Charge relay system" evidence="7">
    <location>
        <position position="72"/>
    </location>
</feature>
<dbReference type="InterPro" id="IPR036928">
    <property type="entry name" value="AS_sf"/>
</dbReference>
<evidence type="ECO:0000256" key="5">
    <source>
        <dbReference type="ARBA" id="ARBA00022917"/>
    </source>
</evidence>
<reference evidence="9 10" key="1">
    <citation type="journal article" date="2015" name="Nature">
        <title>rRNA introns, odd ribosomes, and small enigmatic genomes across a large radiation of phyla.</title>
        <authorList>
            <person name="Brown C.T."/>
            <person name="Hug L.A."/>
            <person name="Thomas B.C."/>
            <person name="Sharon I."/>
            <person name="Castelle C.J."/>
            <person name="Singh A."/>
            <person name="Wilkins M.J."/>
            <person name="Williams K.H."/>
            <person name="Banfield J.F."/>
        </authorList>
    </citation>
    <scope>NUCLEOTIDE SEQUENCE [LARGE SCALE GENOMIC DNA]</scope>
</reference>
<dbReference type="GO" id="GO:0016740">
    <property type="term" value="F:transferase activity"/>
    <property type="evidence" value="ECO:0007669"/>
    <property type="project" value="UniProtKB-KW"/>
</dbReference>
<keyword evidence="5 7" id="KW-0648">Protein biosynthesis</keyword>
<dbReference type="PANTHER" id="PTHR11895:SF7">
    <property type="entry name" value="GLUTAMYL-TRNA(GLN) AMIDOTRANSFERASE SUBUNIT A, MITOCHONDRIAL"/>
    <property type="match status" value="1"/>
</dbReference>
<comment type="similarity">
    <text evidence="1 7">Belongs to the amidase family. GatA subfamily.</text>
</comment>
<evidence type="ECO:0000256" key="1">
    <source>
        <dbReference type="ARBA" id="ARBA00008069"/>
    </source>
</evidence>
<comment type="catalytic activity">
    <reaction evidence="6 7">
        <text>L-glutamyl-tRNA(Gln) + L-glutamine + ATP + H2O = L-glutaminyl-tRNA(Gln) + L-glutamate + ADP + phosphate + H(+)</text>
        <dbReference type="Rhea" id="RHEA:17521"/>
        <dbReference type="Rhea" id="RHEA-COMP:9681"/>
        <dbReference type="Rhea" id="RHEA-COMP:9684"/>
        <dbReference type="ChEBI" id="CHEBI:15377"/>
        <dbReference type="ChEBI" id="CHEBI:15378"/>
        <dbReference type="ChEBI" id="CHEBI:29985"/>
        <dbReference type="ChEBI" id="CHEBI:30616"/>
        <dbReference type="ChEBI" id="CHEBI:43474"/>
        <dbReference type="ChEBI" id="CHEBI:58359"/>
        <dbReference type="ChEBI" id="CHEBI:78520"/>
        <dbReference type="ChEBI" id="CHEBI:78521"/>
        <dbReference type="ChEBI" id="CHEBI:456216"/>
        <dbReference type="EC" id="6.3.5.7"/>
    </reaction>
</comment>
<dbReference type="AlphaFoldDB" id="A0A0G1M9T8"/>
<dbReference type="InterPro" id="IPR004412">
    <property type="entry name" value="GatA"/>
</dbReference>
<feature type="active site" description="Charge relay system" evidence="7">
    <location>
        <position position="147"/>
    </location>
</feature>
<gene>
    <name evidence="7" type="primary">gatA</name>
    <name evidence="9" type="ORF">UW74_C0037G0006</name>
</gene>
<dbReference type="EMBL" id="LCJM01000037">
    <property type="protein sequence ID" value="KKT77622.1"/>
    <property type="molecule type" value="Genomic_DNA"/>
</dbReference>